<feature type="signal peptide" evidence="1">
    <location>
        <begin position="1"/>
        <end position="34"/>
    </location>
</feature>
<keyword evidence="1" id="KW-0732">Signal</keyword>
<dbReference type="InterPro" id="IPR021937">
    <property type="entry name" value="DUF3551"/>
</dbReference>
<comment type="caution">
    <text evidence="2">The sequence shown here is derived from an EMBL/GenBank/DDBJ whole genome shotgun (WGS) entry which is preliminary data.</text>
</comment>
<dbReference type="RefSeq" id="WP_284262988.1">
    <property type="nucleotide sequence ID" value="NZ_BSOW01000004.1"/>
</dbReference>
<keyword evidence="3" id="KW-1185">Reference proteome</keyword>
<organism evidence="2 3">
    <name type="scientific">Bradyrhizobium iriomotense</name>
    <dbReference type="NCBI Taxonomy" id="441950"/>
    <lineage>
        <taxon>Bacteria</taxon>
        <taxon>Pseudomonadati</taxon>
        <taxon>Pseudomonadota</taxon>
        <taxon>Alphaproteobacteria</taxon>
        <taxon>Hyphomicrobiales</taxon>
        <taxon>Nitrobacteraceae</taxon>
        <taxon>Bradyrhizobium</taxon>
    </lineage>
</organism>
<dbReference type="EMBL" id="BSOW01000004">
    <property type="protein sequence ID" value="GLR84817.1"/>
    <property type="molecule type" value="Genomic_DNA"/>
</dbReference>
<proteinExistence type="predicted"/>
<gene>
    <name evidence="2" type="ORF">GCM10007857_15270</name>
</gene>
<evidence type="ECO:0008006" key="4">
    <source>
        <dbReference type="Google" id="ProtNLM"/>
    </source>
</evidence>
<accession>A0ABQ6ARF4</accession>
<evidence type="ECO:0000313" key="2">
    <source>
        <dbReference type="EMBL" id="GLR84817.1"/>
    </source>
</evidence>
<sequence length="105" mass="11220">MYSSLTIRTKAMVGALAAATVAGAAIMASAPALAQRYDPRYPVCLQKWEWGGSSTMYCNYPSWEACKASAAGLSAMCMTNPYWSEPMTTGAVRAPAGRPAATRMW</sequence>
<dbReference type="Pfam" id="PF12071">
    <property type="entry name" value="DUF3551"/>
    <property type="match status" value="1"/>
</dbReference>
<dbReference type="Proteomes" id="UP001156905">
    <property type="component" value="Unassembled WGS sequence"/>
</dbReference>
<feature type="chain" id="PRO_5046495829" description="DUF3551 domain-containing protein" evidence="1">
    <location>
        <begin position="35"/>
        <end position="105"/>
    </location>
</feature>
<evidence type="ECO:0000256" key="1">
    <source>
        <dbReference type="SAM" id="SignalP"/>
    </source>
</evidence>
<protein>
    <recommendedName>
        <fullName evidence="4">DUF3551 domain-containing protein</fullName>
    </recommendedName>
</protein>
<evidence type="ECO:0000313" key="3">
    <source>
        <dbReference type="Proteomes" id="UP001156905"/>
    </source>
</evidence>
<reference evidence="3" key="1">
    <citation type="journal article" date="2019" name="Int. J. Syst. Evol. Microbiol.">
        <title>The Global Catalogue of Microorganisms (GCM) 10K type strain sequencing project: providing services to taxonomists for standard genome sequencing and annotation.</title>
        <authorList>
            <consortium name="The Broad Institute Genomics Platform"/>
            <consortium name="The Broad Institute Genome Sequencing Center for Infectious Disease"/>
            <person name="Wu L."/>
            <person name="Ma J."/>
        </authorList>
    </citation>
    <scope>NUCLEOTIDE SEQUENCE [LARGE SCALE GENOMIC DNA]</scope>
    <source>
        <strain evidence="3">NBRC 102520</strain>
    </source>
</reference>
<name>A0ABQ6ARF4_9BRAD</name>